<dbReference type="InterPro" id="IPR024529">
    <property type="entry name" value="ECF_trnsprt_substrate-spec"/>
</dbReference>
<dbReference type="RefSeq" id="WP_031389555.1">
    <property type="nucleotide sequence ID" value="NZ_JPNB01000001.1"/>
</dbReference>
<dbReference type="STRING" id="1469948.GCA_000732725_00800"/>
<dbReference type="Gene3D" id="1.10.1760.20">
    <property type="match status" value="1"/>
</dbReference>
<feature type="transmembrane region" description="Helical" evidence="1">
    <location>
        <begin position="109"/>
        <end position="132"/>
    </location>
</feature>
<feature type="transmembrane region" description="Helical" evidence="1">
    <location>
        <begin position="6"/>
        <end position="29"/>
    </location>
</feature>
<keyword evidence="3" id="KW-1185">Reference proteome</keyword>
<keyword evidence="1" id="KW-0472">Membrane</keyword>
<reference evidence="2 3" key="1">
    <citation type="submission" date="2019-03" db="EMBL/GenBank/DDBJ databases">
        <title>Genomic Encyclopedia of Type Strains, Phase IV (KMG-IV): sequencing the most valuable type-strain genomes for metagenomic binning, comparative biology and taxonomic classification.</title>
        <authorList>
            <person name="Goeker M."/>
        </authorList>
    </citation>
    <scope>NUCLEOTIDE SEQUENCE [LARGE SCALE GENOMIC DNA]</scope>
    <source>
        <strain evidence="2 3">DSM 100556</strain>
    </source>
</reference>
<evidence type="ECO:0000313" key="3">
    <source>
        <dbReference type="Proteomes" id="UP000295718"/>
    </source>
</evidence>
<organism evidence="2 3">
    <name type="scientific">Kineothrix alysoides</name>
    <dbReference type="NCBI Taxonomy" id="1469948"/>
    <lineage>
        <taxon>Bacteria</taxon>
        <taxon>Bacillati</taxon>
        <taxon>Bacillota</taxon>
        <taxon>Clostridia</taxon>
        <taxon>Lachnospirales</taxon>
        <taxon>Lachnospiraceae</taxon>
        <taxon>Kineothrix</taxon>
    </lineage>
</organism>
<protein>
    <submittedName>
        <fullName evidence="2">Uncharacterized protein DUF3816</fullName>
    </submittedName>
</protein>
<feature type="transmembrane region" description="Helical" evidence="1">
    <location>
        <begin position="41"/>
        <end position="64"/>
    </location>
</feature>
<dbReference type="EMBL" id="SLUO01000003">
    <property type="protein sequence ID" value="TCL60068.1"/>
    <property type="molecule type" value="Genomic_DNA"/>
</dbReference>
<gene>
    <name evidence="2" type="ORF">EDD76_103261</name>
</gene>
<dbReference type="AlphaFoldDB" id="A0A4R1R3V6"/>
<evidence type="ECO:0000313" key="2">
    <source>
        <dbReference type="EMBL" id="TCL60068.1"/>
    </source>
</evidence>
<dbReference type="OrthoDB" id="9815422at2"/>
<feature type="transmembrane region" description="Helical" evidence="1">
    <location>
        <begin position="144"/>
        <end position="168"/>
    </location>
</feature>
<keyword evidence="1" id="KW-0812">Transmembrane</keyword>
<evidence type="ECO:0000256" key="1">
    <source>
        <dbReference type="SAM" id="Phobius"/>
    </source>
</evidence>
<sequence>MRKSKTYKVVWSGLFIALGVVLPFLTGQIQSVGSMLLPMHLPVLLCGFICGAPYGLAVGFIVPILKSVLFGMPPMFPVAVSMAFELAVYGFVTGFLYNRLPKKNSMIYITLIAAMIIGRIVAGAVNVVLYGIEGNGYSIQMFMTGMFVNAIPGIILQLVLIPLLIIIFRKSKVME</sequence>
<proteinExistence type="predicted"/>
<feature type="transmembrane region" description="Helical" evidence="1">
    <location>
        <begin position="76"/>
        <end position="97"/>
    </location>
</feature>
<dbReference type="GO" id="GO:0022857">
    <property type="term" value="F:transmembrane transporter activity"/>
    <property type="evidence" value="ECO:0007669"/>
    <property type="project" value="InterPro"/>
</dbReference>
<dbReference type="Proteomes" id="UP000295718">
    <property type="component" value="Unassembled WGS sequence"/>
</dbReference>
<name>A0A4R1R3V6_9FIRM</name>
<dbReference type="Pfam" id="PF12822">
    <property type="entry name" value="ECF_trnsprt"/>
    <property type="match status" value="1"/>
</dbReference>
<comment type="caution">
    <text evidence="2">The sequence shown here is derived from an EMBL/GenBank/DDBJ whole genome shotgun (WGS) entry which is preliminary data.</text>
</comment>
<accession>A0A4R1R3V6</accession>
<keyword evidence="1" id="KW-1133">Transmembrane helix</keyword>